<keyword evidence="10" id="KW-1185">Reference proteome</keyword>
<dbReference type="SUPFAM" id="SSF103473">
    <property type="entry name" value="MFS general substrate transporter"/>
    <property type="match status" value="1"/>
</dbReference>
<sequence length="431" mass="44557">MTESPTLMSAAGRPLPKRWLTVIAVIWGGQAVSMVTSYAAGYAAVWYITESTGSALALAVATICAYLPQGLLSPFGGVIADKYNRKTVMIAADLGIGLVSLALGIVILMGHVTFGLILIMVIVRSVGQSFHGPAMMAAMPLLVPEKHLLRINTMDQLLMSIASIGAPAFGIFLYTTLGFHSVMFLDFFGALVAVAGLALAKIPTVHDAATDNQHVLANMLDGWRALAATRGLVVLIVGITIGLMAFAPLSAVFPLMTYDHFNGDGYMASLVEATFGIGMIIGSVILMAWGGGRRLAGLMAVAALIVGATTSVCGLLTPQMFPAFAVLCAVMAMACAWFNGPLITLVQKNVPPEKTGRALGFTTAAIGLASPVGVALGGVLAEGIGIAPFFVVDGLVCIVLGAVIYLPKSVRALDCDKAATVRDGADETAAG</sequence>
<feature type="transmembrane region" description="Helical" evidence="7">
    <location>
        <begin position="181"/>
        <end position="200"/>
    </location>
</feature>
<feature type="transmembrane region" description="Helical" evidence="7">
    <location>
        <begin position="265"/>
        <end position="288"/>
    </location>
</feature>
<feature type="transmembrane region" description="Helical" evidence="7">
    <location>
        <begin position="157"/>
        <end position="175"/>
    </location>
</feature>
<evidence type="ECO:0000256" key="3">
    <source>
        <dbReference type="ARBA" id="ARBA00022475"/>
    </source>
</evidence>
<evidence type="ECO:0000256" key="2">
    <source>
        <dbReference type="ARBA" id="ARBA00022448"/>
    </source>
</evidence>
<evidence type="ECO:0000256" key="7">
    <source>
        <dbReference type="SAM" id="Phobius"/>
    </source>
</evidence>
<dbReference type="PROSITE" id="PS50850">
    <property type="entry name" value="MFS"/>
    <property type="match status" value="1"/>
</dbReference>
<feature type="transmembrane region" description="Helical" evidence="7">
    <location>
        <begin position="386"/>
        <end position="407"/>
    </location>
</feature>
<keyword evidence="3" id="KW-1003">Cell membrane</keyword>
<feature type="transmembrane region" description="Helical" evidence="7">
    <location>
        <begin position="358"/>
        <end position="380"/>
    </location>
</feature>
<dbReference type="Gene3D" id="1.20.1250.20">
    <property type="entry name" value="MFS general substrate transporter like domains"/>
    <property type="match status" value="1"/>
</dbReference>
<comment type="caution">
    <text evidence="9">The sequence shown here is derived from an EMBL/GenBank/DDBJ whole genome shotgun (WGS) entry which is preliminary data.</text>
</comment>
<name>A0A2K2UED5_9ACTN</name>
<organism evidence="9 10">
    <name type="scientific">Enteroscipio rubneri</name>
    <dbReference type="NCBI Taxonomy" id="2070686"/>
    <lineage>
        <taxon>Bacteria</taxon>
        <taxon>Bacillati</taxon>
        <taxon>Actinomycetota</taxon>
        <taxon>Coriobacteriia</taxon>
        <taxon>Eggerthellales</taxon>
        <taxon>Eggerthellaceae</taxon>
        <taxon>Enteroscipio</taxon>
    </lineage>
</organism>
<feature type="transmembrane region" description="Helical" evidence="7">
    <location>
        <begin position="20"/>
        <end position="40"/>
    </location>
</feature>
<keyword evidence="2" id="KW-0813">Transport</keyword>
<dbReference type="PANTHER" id="PTHR23513">
    <property type="entry name" value="INTEGRAL MEMBRANE EFFLUX PROTEIN-RELATED"/>
    <property type="match status" value="1"/>
</dbReference>
<feature type="transmembrane region" description="Helical" evidence="7">
    <location>
        <begin position="295"/>
        <end position="317"/>
    </location>
</feature>
<evidence type="ECO:0000313" key="10">
    <source>
        <dbReference type="Proteomes" id="UP000236197"/>
    </source>
</evidence>
<gene>
    <name evidence="9" type="ORF">C2L71_01430</name>
</gene>
<keyword evidence="5 7" id="KW-1133">Transmembrane helix</keyword>
<protein>
    <submittedName>
        <fullName evidence="9">MFS transporter</fullName>
    </submittedName>
</protein>
<accession>A0A2K2UED5</accession>
<keyword evidence="4 7" id="KW-0812">Transmembrane</keyword>
<evidence type="ECO:0000313" key="9">
    <source>
        <dbReference type="EMBL" id="PNV68673.1"/>
    </source>
</evidence>
<proteinExistence type="predicted"/>
<dbReference type="OrthoDB" id="69054at2"/>
<feature type="transmembrane region" description="Helical" evidence="7">
    <location>
        <begin position="323"/>
        <end position="346"/>
    </location>
</feature>
<dbReference type="RefSeq" id="WP_103264000.1">
    <property type="nucleotide sequence ID" value="NZ_CABMLE010000001.1"/>
</dbReference>
<dbReference type="GO" id="GO:0022857">
    <property type="term" value="F:transmembrane transporter activity"/>
    <property type="evidence" value="ECO:0007669"/>
    <property type="project" value="InterPro"/>
</dbReference>
<dbReference type="GO" id="GO:0005886">
    <property type="term" value="C:plasma membrane"/>
    <property type="evidence" value="ECO:0007669"/>
    <property type="project" value="UniProtKB-SubCell"/>
</dbReference>
<reference evidence="10" key="1">
    <citation type="submission" date="2018-01" db="EMBL/GenBank/DDBJ databases">
        <title>Rubneribacter badeniensis gen. nov., sp. nov., and Colonibacter rubneri, gen. nov., sp. nov., WGS of new members of the Eggerthellaceae.</title>
        <authorList>
            <person name="Danylec N."/>
            <person name="Stoll D.A."/>
            <person name="Doetsch A."/>
            <person name="Kulling S.E."/>
            <person name="Huch M."/>
        </authorList>
    </citation>
    <scope>NUCLEOTIDE SEQUENCE [LARGE SCALE GENOMIC DNA]</scope>
    <source>
        <strain evidence="10">ResAG-96</strain>
    </source>
</reference>
<feature type="domain" description="Major facilitator superfamily (MFS) profile" evidence="8">
    <location>
        <begin position="22"/>
        <end position="411"/>
    </location>
</feature>
<dbReference type="PANTHER" id="PTHR23513:SF9">
    <property type="entry name" value="ENTEROBACTIN EXPORTER ENTS"/>
    <property type="match status" value="1"/>
</dbReference>
<evidence type="ECO:0000256" key="5">
    <source>
        <dbReference type="ARBA" id="ARBA00022989"/>
    </source>
</evidence>
<evidence type="ECO:0000259" key="8">
    <source>
        <dbReference type="PROSITE" id="PS50850"/>
    </source>
</evidence>
<dbReference type="Pfam" id="PF05977">
    <property type="entry name" value="MFS_3"/>
    <property type="match status" value="1"/>
</dbReference>
<dbReference type="InterPro" id="IPR010290">
    <property type="entry name" value="TM_effector"/>
</dbReference>
<dbReference type="AlphaFoldDB" id="A0A2K2UED5"/>
<evidence type="ECO:0000256" key="6">
    <source>
        <dbReference type="ARBA" id="ARBA00023136"/>
    </source>
</evidence>
<dbReference type="InterPro" id="IPR036259">
    <property type="entry name" value="MFS_trans_sf"/>
</dbReference>
<dbReference type="Proteomes" id="UP000236197">
    <property type="component" value="Unassembled WGS sequence"/>
</dbReference>
<evidence type="ECO:0000256" key="4">
    <source>
        <dbReference type="ARBA" id="ARBA00022692"/>
    </source>
</evidence>
<dbReference type="CDD" id="cd06173">
    <property type="entry name" value="MFS_MefA_like"/>
    <property type="match status" value="1"/>
</dbReference>
<feature type="transmembrane region" description="Helical" evidence="7">
    <location>
        <begin position="232"/>
        <end position="253"/>
    </location>
</feature>
<dbReference type="EMBL" id="PPEK01000001">
    <property type="protein sequence ID" value="PNV68673.1"/>
    <property type="molecule type" value="Genomic_DNA"/>
</dbReference>
<dbReference type="InterPro" id="IPR020846">
    <property type="entry name" value="MFS_dom"/>
</dbReference>
<evidence type="ECO:0000256" key="1">
    <source>
        <dbReference type="ARBA" id="ARBA00004651"/>
    </source>
</evidence>
<comment type="subcellular location">
    <subcellularLocation>
        <location evidence="1">Cell membrane</location>
        <topology evidence="1">Multi-pass membrane protein</topology>
    </subcellularLocation>
</comment>
<keyword evidence="6 7" id="KW-0472">Membrane</keyword>